<dbReference type="SUPFAM" id="SSF56112">
    <property type="entry name" value="Protein kinase-like (PK-like)"/>
    <property type="match status" value="1"/>
</dbReference>
<dbReference type="PROSITE" id="PS00108">
    <property type="entry name" value="PROTEIN_KINASE_ST"/>
    <property type="match status" value="1"/>
</dbReference>
<evidence type="ECO:0000259" key="6">
    <source>
        <dbReference type="PROSITE" id="PS50112"/>
    </source>
</evidence>
<dbReference type="Gene3D" id="3.30.450.20">
    <property type="entry name" value="PAS domain"/>
    <property type="match status" value="1"/>
</dbReference>
<dbReference type="Pfam" id="PF01590">
    <property type="entry name" value="GAF"/>
    <property type="match status" value="1"/>
</dbReference>
<name>A0A506VAD8_9GAMM</name>
<dbReference type="InterPro" id="IPR053159">
    <property type="entry name" value="Hybrid_Histidine_Kinase"/>
</dbReference>
<evidence type="ECO:0000256" key="1">
    <source>
        <dbReference type="ARBA" id="ARBA00000085"/>
    </source>
</evidence>
<dbReference type="SMART" id="SM00065">
    <property type="entry name" value="GAF"/>
    <property type="match status" value="1"/>
</dbReference>
<evidence type="ECO:0000259" key="4">
    <source>
        <dbReference type="PROSITE" id="PS50011"/>
    </source>
</evidence>
<dbReference type="SUPFAM" id="SSF47384">
    <property type="entry name" value="Homodimeric domain of signal transducing histidine kinase"/>
    <property type="match status" value="1"/>
</dbReference>
<dbReference type="EMBL" id="VHQI01000005">
    <property type="protein sequence ID" value="TPW42482.1"/>
    <property type="molecule type" value="Genomic_DNA"/>
</dbReference>
<feature type="domain" description="PAS" evidence="6">
    <location>
        <begin position="1519"/>
        <end position="1567"/>
    </location>
</feature>
<feature type="domain" description="PAC" evidence="7">
    <location>
        <begin position="1570"/>
        <end position="1621"/>
    </location>
</feature>
<dbReference type="OrthoDB" id="9772100at2"/>
<dbReference type="PANTHER" id="PTHR43642:SF1">
    <property type="entry name" value="HYBRID SIGNAL TRANSDUCTION HISTIDINE KINASE G"/>
    <property type="match status" value="1"/>
</dbReference>
<dbReference type="InterPro" id="IPR008271">
    <property type="entry name" value="Ser/Thr_kinase_AS"/>
</dbReference>
<dbReference type="GO" id="GO:0005524">
    <property type="term" value="F:ATP binding"/>
    <property type="evidence" value="ECO:0007669"/>
    <property type="project" value="InterPro"/>
</dbReference>
<sequence>MSEKLSAVSSSLQDKVFTLTDEIIFTPLAQEGGIGWTLCQPLHAGETFILASPVSEEATFQATQLLKNEFSLRAQLAESWAVKPLGCTLHHGRYALVYASFPFKTLAQSARSATRTPDEFLTLAMRLCTPLRQLHALGLTHSDIKPGNVFIAPDGSCRLGGFGLTTAPAENSAPTRLSVSGGTLAYMSPEHTSRTRDAVDSRSDLYSLGIVLYELLTGTLPFDLSEGGQAEWAHHHIASAPRAPHEVRDGIPAMLSVIILRLLEKSPARRYQRVEGLLADLRRCQANLSEEGRIADFTPGLQDRVPTLPLAEHLWLAHPQSGQLLAAFERVRQSGAQTLVTISGPLGIGKSSLIASALKNIQRRPALLAVSKADQYSPVLPYAVISAAFRSLTLWLLGLAAPEVARWKQRLTQALGSYAGLAVNLVPELGLLLASKPRFPADMHSADARARFNQMALCLAKAFATPGRPLVLLIEDIHWIDQASLQLLEHLARNGASLPLLMVVSYCDAEAFPQGFAAPRLEALMAGAGERLDIRPEPLSVKAVARWLGARFHSRAAGLSELAALIHEKTGGNPLFTQQFFRRIVNDGLIAHHPQHNKWHYDLAAIEARNYTENVASLMLQQLAELPSAARKLLGGLASVGGSGRLALLGQMQGLAPTQLLEQLQPAIAARLITLAGDEYAFTHDRVHKAAQALLEPEEACRLNYAAAARLAEAASHNDSNDTLFLAVHHITAAIDAVRFSPQRDDYRAICRRAAARAKGTGDYASAVRYLQTAKSLQRDALQKAADEGFLLEFEEAECEFLQGNLPAALALCNRAMSLPGSLEQKAVAACMMAELHMRQSDMSLALETALAWLAVFGIHFSRDPEAGDCDRAWQALEQRVGDHPQQRFSALAITEDREAEAIMSLMLNASMFAAFASPRLHFLLLCKIMHMTLDRGLCGAATGALAWYGVLIGRRYDEYQRGWVYSQLGRDLVMRHHFNGFKGRTLLAVDLASAWVAPLSVAVESAKTCFTVAVDHGDLTVACFIIRHQTMNFLLRGDHLDGVLTTIERGLAFIRKRRFPDVEILLLIQRLYVTHLRNASAGSFSGLEVFPDTLLATGTGEGGRPIPLTLFWFWLYRAKACFMAGEYAQAADYLREATPFVSAVPGYLHLLDYHFYSALALTAGLTPDEFSVQQRQAVTAHHARIARWAQHNPATFADREALIAAELARLDKQNEAAVGLYEKAIRLSGEAEFHPINGLACELAGRFAKSCGYAVAADAYFKGAFSAWQRWGALAKLRQLERLYPHLASSGRSTPYDTIAFAPNEVIRDLESVLRAVRALTEEINLDRLIHILMTMLLERAGAQRGLLIRILDDNTPETQAWAETTSDGVKVRIVRETPSVTDMPLSVLAAVMRTGQEIRTSKPEIFSPFSQDAYLVTSGAAVLCVPMYKQARMVGVLYLENRLMPEIFTAEHSRIVRMLAAQAAVSLETARLYAELLEENIQRRRVEKELRASQTSLMLGERISNTGTWRWELEQDLMYVSDQYARILGLPEGQRTLSMADFLTLVHPEDYPRISRLVTDSVRNGVSMRAEFRVFRADGDCRYLLGVGNPIGEEASIAEYFGTITDVTARRQSEDAVRVAQADLARVARATTVGQLTASIAHEINQPLMSIVANAGASLRWLSREPAMLINARASLEEIISEGERAGNIIRGLQALTRNQQSSWARVNLHHLVWHIMALSRSELERRQVTLDYALQAEEAFIYGDSVQIQQVLLNLVVNAIDAMAEIHDRPRTITVSSTNPTPQAIRLEIADTGIGLSAEVQARLFDSFYTTKEQGMGMGLTISAGIIEKHLGVLTAEPRLPHGSRFIFTLPLDSGEEQPF</sequence>
<protein>
    <recommendedName>
        <fullName evidence="2">histidine kinase</fullName>
        <ecNumber evidence="2">2.7.13.3</ecNumber>
    </recommendedName>
</protein>
<dbReference type="InterPro" id="IPR036097">
    <property type="entry name" value="HisK_dim/P_sf"/>
</dbReference>
<accession>A0A506VAD8</accession>
<reference evidence="8 9" key="1">
    <citation type="submission" date="2019-06" db="EMBL/GenBank/DDBJ databases">
        <authorList>
            <person name="Yang Y."/>
        </authorList>
    </citation>
    <scope>NUCLEOTIDE SEQUENCE [LARGE SCALE GENOMIC DNA]</scope>
    <source>
        <strain evidence="8 9">BIT-26</strain>
    </source>
</reference>
<dbReference type="InterPro" id="IPR004358">
    <property type="entry name" value="Sig_transdc_His_kin-like_C"/>
</dbReference>
<dbReference type="GO" id="GO:0009882">
    <property type="term" value="F:blue light photoreceptor activity"/>
    <property type="evidence" value="ECO:0007669"/>
    <property type="project" value="UniProtKB-ARBA"/>
</dbReference>
<dbReference type="InterPro" id="IPR000700">
    <property type="entry name" value="PAS-assoc_C"/>
</dbReference>
<dbReference type="RefSeq" id="WP_141176150.1">
    <property type="nucleotide sequence ID" value="NZ_JBHUFX010000008.1"/>
</dbReference>
<dbReference type="Pfam" id="PF02518">
    <property type="entry name" value="HATPase_c"/>
    <property type="match status" value="1"/>
</dbReference>
<dbReference type="Pfam" id="PF08447">
    <property type="entry name" value="PAS_3"/>
    <property type="match status" value="1"/>
</dbReference>
<dbReference type="InterPro" id="IPR029016">
    <property type="entry name" value="GAF-like_dom_sf"/>
</dbReference>
<evidence type="ECO:0000313" key="8">
    <source>
        <dbReference type="EMBL" id="TPW42482.1"/>
    </source>
</evidence>
<dbReference type="GO" id="GO:0000155">
    <property type="term" value="F:phosphorelay sensor kinase activity"/>
    <property type="evidence" value="ECO:0007669"/>
    <property type="project" value="InterPro"/>
</dbReference>
<dbReference type="InterPro" id="IPR027417">
    <property type="entry name" value="P-loop_NTPase"/>
</dbReference>
<dbReference type="InterPro" id="IPR011009">
    <property type="entry name" value="Kinase-like_dom_sf"/>
</dbReference>
<dbReference type="SUPFAM" id="SSF52540">
    <property type="entry name" value="P-loop containing nucleoside triphosphate hydrolases"/>
    <property type="match status" value="1"/>
</dbReference>
<dbReference type="Pfam" id="PF00512">
    <property type="entry name" value="HisKA"/>
    <property type="match status" value="1"/>
</dbReference>
<dbReference type="Pfam" id="PF13191">
    <property type="entry name" value="AAA_16"/>
    <property type="match status" value="1"/>
</dbReference>
<dbReference type="Proteomes" id="UP000319523">
    <property type="component" value="Unassembled WGS sequence"/>
</dbReference>
<dbReference type="Pfam" id="PF00069">
    <property type="entry name" value="Pkinase"/>
    <property type="match status" value="1"/>
</dbReference>
<dbReference type="Gene3D" id="3.30.450.40">
    <property type="match status" value="1"/>
</dbReference>
<dbReference type="CDD" id="cd00082">
    <property type="entry name" value="HisKA"/>
    <property type="match status" value="1"/>
</dbReference>
<keyword evidence="3" id="KW-0597">Phosphoprotein</keyword>
<evidence type="ECO:0000256" key="3">
    <source>
        <dbReference type="ARBA" id="ARBA00022553"/>
    </source>
</evidence>
<dbReference type="Gene3D" id="1.10.510.10">
    <property type="entry name" value="Transferase(Phosphotransferase) domain 1"/>
    <property type="match status" value="1"/>
</dbReference>
<comment type="caution">
    <text evidence="8">The sequence shown here is derived from an EMBL/GenBank/DDBJ whole genome shotgun (WGS) entry which is preliminary data.</text>
</comment>
<dbReference type="SUPFAM" id="SSF55874">
    <property type="entry name" value="ATPase domain of HSP90 chaperone/DNA topoisomerase II/histidine kinase"/>
    <property type="match status" value="1"/>
</dbReference>
<comment type="catalytic activity">
    <reaction evidence="1">
        <text>ATP + protein L-histidine = ADP + protein N-phospho-L-histidine.</text>
        <dbReference type="EC" id="2.7.13.3"/>
    </reaction>
</comment>
<dbReference type="SMART" id="SM00387">
    <property type="entry name" value="HATPase_c"/>
    <property type="match status" value="1"/>
</dbReference>
<feature type="domain" description="Protein kinase" evidence="4">
    <location>
        <begin position="23"/>
        <end position="288"/>
    </location>
</feature>
<dbReference type="SMART" id="SM00388">
    <property type="entry name" value="HisKA"/>
    <property type="match status" value="1"/>
</dbReference>
<evidence type="ECO:0000256" key="2">
    <source>
        <dbReference type="ARBA" id="ARBA00012438"/>
    </source>
</evidence>
<organism evidence="8 9">
    <name type="scientific">Mixta tenebrionis</name>
    <dbReference type="NCBI Taxonomy" id="2562439"/>
    <lineage>
        <taxon>Bacteria</taxon>
        <taxon>Pseudomonadati</taxon>
        <taxon>Pseudomonadota</taxon>
        <taxon>Gammaproteobacteria</taxon>
        <taxon>Enterobacterales</taxon>
        <taxon>Erwiniaceae</taxon>
        <taxon>Mixta</taxon>
    </lineage>
</organism>
<gene>
    <name evidence="8" type="ORF">FKM52_10680</name>
</gene>
<dbReference type="CDD" id="cd00130">
    <property type="entry name" value="PAS"/>
    <property type="match status" value="1"/>
</dbReference>
<dbReference type="PROSITE" id="PS50011">
    <property type="entry name" value="PROTEIN_KINASE_DOM"/>
    <property type="match status" value="1"/>
</dbReference>
<dbReference type="InterPro" id="IPR005467">
    <property type="entry name" value="His_kinase_dom"/>
</dbReference>
<proteinExistence type="predicted"/>
<dbReference type="InterPro" id="IPR036890">
    <property type="entry name" value="HATPase_C_sf"/>
</dbReference>
<dbReference type="InterPro" id="IPR003594">
    <property type="entry name" value="HATPase_dom"/>
</dbReference>
<dbReference type="PROSITE" id="PS50109">
    <property type="entry name" value="HIS_KIN"/>
    <property type="match status" value="1"/>
</dbReference>
<dbReference type="PROSITE" id="PS50113">
    <property type="entry name" value="PAC"/>
    <property type="match status" value="1"/>
</dbReference>
<dbReference type="CDD" id="cd14014">
    <property type="entry name" value="STKc_PknB_like"/>
    <property type="match status" value="1"/>
</dbReference>
<evidence type="ECO:0000313" key="9">
    <source>
        <dbReference type="Proteomes" id="UP000319523"/>
    </source>
</evidence>
<dbReference type="InterPro" id="IPR003018">
    <property type="entry name" value="GAF"/>
</dbReference>
<dbReference type="InterPro" id="IPR000719">
    <property type="entry name" value="Prot_kinase_dom"/>
</dbReference>
<dbReference type="PANTHER" id="PTHR43642">
    <property type="entry name" value="HYBRID SIGNAL TRANSDUCTION HISTIDINE KINASE G"/>
    <property type="match status" value="1"/>
</dbReference>
<evidence type="ECO:0000259" key="5">
    <source>
        <dbReference type="PROSITE" id="PS50109"/>
    </source>
</evidence>
<keyword evidence="9" id="KW-1185">Reference proteome</keyword>
<dbReference type="InterPro" id="IPR041664">
    <property type="entry name" value="AAA_16"/>
</dbReference>
<dbReference type="PRINTS" id="PR00344">
    <property type="entry name" value="BCTRLSENSOR"/>
</dbReference>
<evidence type="ECO:0000259" key="7">
    <source>
        <dbReference type="PROSITE" id="PS50113"/>
    </source>
</evidence>
<dbReference type="SMART" id="SM00220">
    <property type="entry name" value="S_TKc"/>
    <property type="match status" value="1"/>
</dbReference>
<dbReference type="PROSITE" id="PS50112">
    <property type="entry name" value="PAS"/>
    <property type="match status" value="1"/>
</dbReference>
<dbReference type="Gene3D" id="1.10.287.130">
    <property type="match status" value="1"/>
</dbReference>
<dbReference type="Gene3D" id="3.30.565.10">
    <property type="entry name" value="Histidine kinase-like ATPase, C-terminal domain"/>
    <property type="match status" value="1"/>
</dbReference>
<dbReference type="InterPro" id="IPR003661">
    <property type="entry name" value="HisK_dim/P_dom"/>
</dbReference>
<dbReference type="SUPFAM" id="SSF55781">
    <property type="entry name" value="GAF domain-like"/>
    <property type="match status" value="1"/>
</dbReference>
<dbReference type="Gene3D" id="2.10.70.100">
    <property type="match status" value="1"/>
</dbReference>
<dbReference type="InterPro" id="IPR000014">
    <property type="entry name" value="PAS"/>
</dbReference>
<dbReference type="InterPro" id="IPR013655">
    <property type="entry name" value="PAS_fold_3"/>
</dbReference>
<dbReference type="SUPFAM" id="SSF55785">
    <property type="entry name" value="PYP-like sensor domain (PAS domain)"/>
    <property type="match status" value="1"/>
</dbReference>
<dbReference type="InterPro" id="IPR035965">
    <property type="entry name" value="PAS-like_dom_sf"/>
</dbReference>
<feature type="domain" description="Histidine kinase" evidence="5">
    <location>
        <begin position="1641"/>
        <end position="1857"/>
    </location>
</feature>
<dbReference type="EC" id="2.7.13.3" evidence="2"/>